<dbReference type="Pfam" id="PF24626">
    <property type="entry name" value="SH3_Tf2-1"/>
    <property type="match status" value="1"/>
</dbReference>
<comment type="caution">
    <text evidence="2">The sequence shown here is derived from an EMBL/GenBank/DDBJ whole genome shotgun (WGS) entry which is preliminary data.</text>
</comment>
<dbReference type="Proteomes" id="UP000257109">
    <property type="component" value="Unassembled WGS sequence"/>
</dbReference>
<evidence type="ECO:0000259" key="1">
    <source>
        <dbReference type="Pfam" id="PF24626"/>
    </source>
</evidence>
<sequence>MLTKLIRVRNKRVFEESDLVWVHLRKKLFPNLRKSMQLPRGVGPFKLLTKRSDNAYILEMPQTYGSSNQESNLREISFQEGESNVMLITLEEEPQARKKEKENMESKAL</sequence>
<proteinExistence type="predicted"/>
<dbReference type="InterPro" id="IPR056924">
    <property type="entry name" value="SH3_Tf2-1"/>
</dbReference>
<evidence type="ECO:0000313" key="3">
    <source>
        <dbReference type="Proteomes" id="UP000257109"/>
    </source>
</evidence>
<evidence type="ECO:0000313" key="2">
    <source>
        <dbReference type="EMBL" id="RDX98344.1"/>
    </source>
</evidence>
<protein>
    <recommendedName>
        <fullName evidence="1">Tf2-1-like SH3-like domain-containing protein</fullName>
    </recommendedName>
</protein>
<reference evidence="2" key="1">
    <citation type="submission" date="2018-05" db="EMBL/GenBank/DDBJ databases">
        <title>Draft genome of Mucuna pruriens seed.</title>
        <authorList>
            <person name="Nnadi N.E."/>
            <person name="Vos R."/>
            <person name="Hasami M.H."/>
            <person name="Devisetty U.K."/>
            <person name="Aguiy J.C."/>
        </authorList>
    </citation>
    <scope>NUCLEOTIDE SEQUENCE [LARGE SCALE GENOMIC DNA]</scope>
    <source>
        <strain evidence="2">JCA_2017</strain>
    </source>
</reference>
<gene>
    <name evidence="2" type="ORF">CR513_18755</name>
</gene>
<dbReference type="AlphaFoldDB" id="A0A371H6C0"/>
<feature type="non-terminal residue" evidence="2">
    <location>
        <position position="1"/>
    </location>
</feature>
<keyword evidence="3" id="KW-1185">Reference proteome</keyword>
<organism evidence="2 3">
    <name type="scientific">Mucuna pruriens</name>
    <name type="common">Velvet bean</name>
    <name type="synonym">Dolichos pruriens</name>
    <dbReference type="NCBI Taxonomy" id="157652"/>
    <lineage>
        <taxon>Eukaryota</taxon>
        <taxon>Viridiplantae</taxon>
        <taxon>Streptophyta</taxon>
        <taxon>Embryophyta</taxon>
        <taxon>Tracheophyta</taxon>
        <taxon>Spermatophyta</taxon>
        <taxon>Magnoliopsida</taxon>
        <taxon>eudicotyledons</taxon>
        <taxon>Gunneridae</taxon>
        <taxon>Pentapetalae</taxon>
        <taxon>rosids</taxon>
        <taxon>fabids</taxon>
        <taxon>Fabales</taxon>
        <taxon>Fabaceae</taxon>
        <taxon>Papilionoideae</taxon>
        <taxon>50 kb inversion clade</taxon>
        <taxon>NPAAA clade</taxon>
        <taxon>indigoferoid/millettioid clade</taxon>
        <taxon>Phaseoleae</taxon>
        <taxon>Mucuna</taxon>
    </lineage>
</organism>
<feature type="domain" description="Tf2-1-like SH3-like" evidence="1">
    <location>
        <begin position="18"/>
        <end position="65"/>
    </location>
</feature>
<accession>A0A371H6C0</accession>
<name>A0A371H6C0_MUCPR</name>
<dbReference type="OrthoDB" id="909585at2759"/>
<dbReference type="EMBL" id="QJKJ01003471">
    <property type="protein sequence ID" value="RDX98344.1"/>
    <property type="molecule type" value="Genomic_DNA"/>
</dbReference>